<sequence length="231" mass="27507">AGIESASSRIESIWQLLEEYYWQHDYGLYIDEYNGDFSKADKYRGQNANMHMCEALLMCFEATQDTKFLSRAKLLTYNITVIQANKTDGLIWEHYDENWEVDWNYNKDNPKHLFRPWGFQSGHQTEWSKLLLILHRLTATSWLLTRAEELFIKSVTTTWDDQYGGLCYGFAPDKSICDSDKYFWVQAESLAAAKLLYLATGKDLYENWYNRLWQYSWDHMICHQFGGWYRI</sequence>
<evidence type="ECO:0008006" key="4">
    <source>
        <dbReference type="Google" id="ProtNLM"/>
    </source>
</evidence>
<protein>
    <recommendedName>
        <fullName evidence="4">N-acylglucosamine 2-epimerase</fullName>
    </recommendedName>
</protein>
<gene>
    <name evidence="3" type="ORF">METZ01_LOCUS508649</name>
</gene>
<dbReference type="AlphaFoldDB" id="A0A383EHL8"/>
<reference evidence="3" key="1">
    <citation type="submission" date="2018-05" db="EMBL/GenBank/DDBJ databases">
        <authorList>
            <person name="Lanie J.A."/>
            <person name="Ng W.-L."/>
            <person name="Kazmierczak K.M."/>
            <person name="Andrzejewski T.M."/>
            <person name="Davidsen T.M."/>
            <person name="Wayne K.J."/>
            <person name="Tettelin H."/>
            <person name="Glass J.I."/>
            <person name="Rusch D."/>
            <person name="Podicherti R."/>
            <person name="Tsui H.-C.T."/>
            <person name="Winkler M.E."/>
        </authorList>
    </citation>
    <scope>NUCLEOTIDE SEQUENCE</scope>
</reference>
<comment type="similarity">
    <text evidence="1">Belongs to the N-acylglucosamine 2-epimerase family.</text>
</comment>
<keyword evidence="2" id="KW-0413">Isomerase</keyword>
<evidence type="ECO:0000313" key="3">
    <source>
        <dbReference type="EMBL" id="SVE55795.1"/>
    </source>
</evidence>
<dbReference type="EMBL" id="UINC01225638">
    <property type="protein sequence ID" value="SVE55795.1"/>
    <property type="molecule type" value="Genomic_DNA"/>
</dbReference>
<dbReference type="Pfam" id="PF07221">
    <property type="entry name" value="GlcNAc_2-epim"/>
    <property type="match status" value="1"/>
</dbReference>
<evidence type="ECO:0000256" key="2">
    <source>
        <dbReference type="ARBA" id="ARBA00023235"/>
    </source>
</evidence>
<proteinExistence type="inferred from homology"/>
<dbReference type="InterPro" id="IPR008928">
    <property type="entry name" value="6-hairpin_glycosidase_sf"/>
</dbReference>
<dbReference type="InterPro" id="IPR012341">
    <property type="entry name" value="6hp_glycosidase-like_sf"/>
</dbReference>
<evidence type="ECO:0000256" key="1">
    <source>
        <dbReference type="ARBA" id="ARBA00008558"/>
    </source>
</evidence>
<dbReference type="GO" id="GO:0016853">
    <property type="term" value="F:isomerase activity"/>
    <property type="evidence" value="ECO:0007669"/>
    <property type="project" value="UniProtKB-KW"/>
</dbReference>
<dbReference type="GO" id="GO:0005975">
    <property type="term" value="P:carbohydrate metabolic process"/>
    <property type="evidence" value="ECO:0007669"/>
    <property type="project" value="InterPro"/>
</dbReference>
<dbReference type="SUPFAM" id="SSF48208">
    <property type="entry name" value="Six-hairpin glycosidases"/>
    <property type="match status" value="1"/>
</dbReference>
<accession>A0A383EHL8</accession>
<feature type="non-terminal residue" evidence="3">
    <location>
        <position position="231"/>
    </location>
</feature>
<organism evidence="3">
    <name type="scientific">marine metagenome</name>
    <dbReference type="NCBI Taxonomy" id="408172"/>
    <lineage>
        <taxon>unclassified sequences</taxon>
        <taxon>metagenomes</taxon>
        <taxon>ecological metagenomes</taxon>
    </lineage>
</organism>
<dbReference type="Gene3D" id="1.50.10.10">
    <property type="match status" value="1"/>
</dbReference>
<dbReference type="PANTHER" id="PTHR15108">
    <property type="entry name" value="N-ACYLGLUCOSAMINE-2-EPIMERASE"/>
    <property type="match status" value="1"/>
</dbReference>
<feature type="non-terminal residue" evidence="3">
    <location>
        <position position="1"/>
    </location>
</feature>
<name>A0A383EHL8_9ZZZZ</name>
<dbReference type="InterPro" id="IPR010819">
    <property type="entry name" value="AGE/CE"/>
</dbReference>